<feature type="domain" description="Peptidase S8/S53" evidence="10">
    <location>
        <begin position="165"/>
        <end position="603"/>
    </location>
</feature>
<dbReference type="PROSITE" id="PS00137">
    <property type="entry name" value="SUBTILASE_HIS"/>
    <property type="match status" value="1"/>
</dbReference>
<name>A0A1G9G196_9ACTN</name>
<keyword evidence="4 6" id="KW-0720">Serine protease</keyword>
<accession>A0A1G9G196</accession>
<evidence type="ECO:0000256" key="9">
    <source>
        <dbReference type="SAM" id="SignalP"/>
    </source>
</evidence>
<dbReference type="InterPro" id="IPR034213">
    <property type="entry name" value="S8_Vpr-like"/>
</dbReference>
<evidence type="ECO:0000256" key="2">
    <source>
        <dbReference type="ARBA" id="ARBA00022670"/>
    </source>
</evidence>
<evidence type="ECO:0000313" key="13">
    <source>
        <dbReference type="Proteomes" id="UP000199155"/>
    </source>
</evidence>
<dbReference type="Proteomes" id="UP000199155">
    <property type="component" value="Unassembled WGS sequence"/>
</dbReference>
<evidence type="ECO:0000259" key="10">
    <source>
        <dbReference type="Pfam" id="PF00082"/>
    </source>
</evidence>
<evidence type="ECO:0000256" key="3">
    <source>
        <dbReference type="ARBA" id="ARBA00022801"/>
    </source>
</evidence>
<feature type="active site" description="Charge relay system" evidence="5 6">
    <location>
        <position position="213"/>
    </location>
</feature>
<dbReference type="InterPro" id="IPR000209">
    <property type="entry name" value="Peptidase_S8/S53_dom"/>
</dbReference>
<dbReference type="PRINTS" id="PR00723">
    <property type="entry name" value="SUBTILISIN"/>
</dbReference>
<dbReference type="InterPro" id="IPR023828">
    <property type="entry name" value="Peptidase_S8_Ser-AS"/>
</dbReference>
<dbReference type="InterPro" id="IPR013783">
    <property type="entry name" value="Ig-like_fold"/>
</dbReference>
<dbReference type="PANTHER" id="PTHR43806:SF65">
    <property type="entry name" value="SERINE PROTEASE APRX"/>
    <property type="match status" value="1"/>
</dbReference>
<feature type="region of interest" description="Disordered" evidence="8">
    <location>
        <begin position="429"/>
        <end position="471"/>
    </location>
</feature>
<feature type="chain" id="PRO_5011655552" evidence="9">
    <location>
        <begin position="33"/>
        <end position="1415"/>
    </location>
</feature>
<evidence type="ECO:0000313" key="12">
    <source>
        <dbReference type="EMBL" id="SDK94355.1"/>
    </source>
</evidence>
<dbReference type="InterPro" id="IPR022398">
    <property type="entry name" value="Peptidase_S8_His-AS"/>
</dbReference>
<dbReference type="GO" id="GO:0005975">
    <property type="term" value="P:carbohydrate metabolic process"/>
    <property type="evidence" value="ECO:0007669"/>
    <property type="project" value="UniProtKB-ARBA"/>
</dbReference>
<dbReference type="PANTHER" id="PTHR43806">
    <property type="entry name" value="PEPTIDASE S8"/>
    <property type="match status" value="1"/>
</dbReference>
<dbReference type="PROSITE" id="PS51892">
    <property type="entry name" value="SUBTILASE"/>
    <property type="match status" value="1"/>
</dbReference>
<feature type="region of interest" description="Disordered" evidence="8">
    <location>
        <begin position="655"/>
        <end position="676"/>
    </location>
</feature>
<dbReference type="InterPro" id="IPR023827">
    <property type="entry name" value="Peptidase_S8_Asp-AS"/>
</dbReference>
<keyword evidence="9" id="KW-0732">Signal</keyword>
<dbReference type="CDD" id="cd15482">
    <property type="entry name" value="Sialidase_non-viral"/>
    <property type="match status" value="1"/>
</dbReference>
<proteinExistence type="inferred from homology"/>
<dbReference type="Gene3D" id="2.60.40.10">
    <property type="entry name" value="Immunoglobulins"/>
    <property type="match status" value="1"/>
</dbReference>
<keyword evidence="2 6" id="KW-0645">Protease</keyword>
<dbReference type="InterPro" id="IPR046450">
    <property type="entry name" value="PA_dom_sf"/>
</dbReference>
<evidence type="ECO:0000256" key="6">
    <source>
        <dbReference type="PROSITE-ProRule" id="PRU01240"/>
    </source>
</evidence>
<dbReference type="CDD" id="cd07474">
    <property type="entry name" value="Peptidases_S8_subtilisin_Vpr-like"/>
    <property type="match status" value="1"/>
</dbReference>
<keyword evidence="3 6" id="KW-0378">Hydrolase</keyword>
<dbReference type="Pfam" id="PF05922">
    <property type="entry name" value="Inhibitor_I9"/>
    <property type="match status" value="1"/>
</dbReference>
<protein>
    <submittedName>
        <fullName evidence="12">Peptidase inhibitor I9</fullName>
    </submittedName>
</protein>
<dbReference type="InterPro" id="IPR036852">
    <property type="entry name" value="Peptidase_S8/S53_dom_sf"/>
</dbReference>
<dbReference type="InterPro" id="IPR015500">
    <property type="entry name" value="Peptidase_S8_subtilisin-rel"/>
</dbReference>
<dbReference type="Gene3D" id="2.130.10.10">
    <property type="entry name" value="YVTN repeat-like/Quinoprotein amine dehydrogenase"/>
    <property type="match status" value="3"/>
</dbReference>
<dbReference type="InterPro" id="IPR010259">
    <property type="entry name" value="S8pro/Inhibitor_I9"/>
</dbReference>
<evidence type="ECO:0000256" key="4">
    <source>
        <dbReference type="ARBA" id="ARBA00022825"/>
    </source>
</evidence>
<dbReference type="InterPro" id="IPR050131">
    <property type="entry name" value="Peptidase_S8_subtilisin-like"/>
</dbReference>
<feature type="compositionally biased region" description="Basic and acidic residues" evidence="8">
    <location>
        <begin position="441"/>
        <end position="459"/>
    </location>
</feature>
<dbReference type="GO" id="GO:0006508">
    <property type="term" value="P:proteolysis"/>
    <property type="evidence" value="ECO:0007669"/>
    <property type="project" value="UniProtKB-KW"/>
</dbReference>
<reference evidence="12 13" key="1">
    <citation type="submission" date="2016-10" db="EMBL/GenBank/DDBJ databases">
        <authorList>
            <person name="de Groot N.N."/>
        </authorList>
    </citation>
    <scope>NUCLEOTIDE SEQUENCE [LARGE SCALE GENOMIC DNA]</scope>
    <source>
        <strain evidence="12 13">CGMCC 4.5727</strain>
    </source>
</reference>
<dbReference type="GO" id="GO:0004252">
    <property type="term" value="F:serine-type endopeptidase activity"/>
    <property type="evidence" value="ECO:0007669"/>
    <property type="project" value="UniProtKB-UniRule"/>
</dbReference>
<keyword evidence="13" id="KW-1185">Reference proteome</keyword>
<evidence type="ECO:0000259" key="11">
    <source>
        <dbReference type="Pfam" id="PF05922"/>
    </source>
</evidence>
<evidence type="ECO:0000256" key="8">
    <source>
        <dbReference type="SAM" id="MobiDB-lite"/>
    </source>
</evidence>
<dbReference type="SUPFAM" id="SSF110296">
    <property type="entry name" value="Oligoxyloglucan reducing end-specific cellobiohydrolase"/>
    <property type="match status" value="2"/>
</dbReference>
<feature type="signal peptide" evidence="9">
    <location>
        <begin position="1"/>
        <end position="32"/>
    </location>
</feature>
<dbReference type="OrthoDB" id="614750at2"/>
<evidence type="ECO:0000256" key="1">
    <source>
        <dbReference type="ARBA" id="ARBA00011073"/>
    </source>
</evidence>
<organism evidence="12 13">
    <name type="scientific">Streptomyces indicus</name>
    <dbReference type="NCBI Taxonomy" id="417292"/>
    <lineage>
        <taxon>Bacteria</taxon>
        <taxon>Bacillati</taxon>
        <taxon>Actinomycetota</taxon>
        <taxon>Actinomycetes</taxon>
        <taxon>Kitasatosporales</taxon>
        <taxon>Streptomycetaceae</taxon>
        <taxon>Streptomyces</taxon>
    </lineage>
</organism>
<comment type="similarity">
    <text evidence="1 6 7">Belongs to the peptidase S8 family.</text>
</comment>
<feature type="domain" description="Inhibitor I9" evidence="11">
    <location>
        <begin position="46"/>
        <end position="138"/>
    </location>
</feature>
<sequence length="1415" mass="147352">MGYVNRRTVHIGLSAAVLGGLLTSVPSTTAAAAPSAAGTPAGKQKVIVVLDGASALQAPAGAAEDATAAEVKAEKADIAEQQKDFLGRAKSAGVEAKSVRKLGLLVNAVAMTVDADDAEALKKLPGVKSVVPDTRMKVTMADANRLVGNTGVWQREDAEGRKVTGKGVTVAVIDSGVDYSHPDLGGCLGADCKVVGGYDFVNDDADPMDDNGHGTHVGGIVAAKPAAEGGVTGAAPDAKLTAYKAMNADGYGDMSDIIAAIEAAADPANPHRADIINLSIGATGAGIDGTDPVGLAATAAVEAGILVVAAAGNDGAQYAIGSPGSADGVLTVGASTSGTRVPRAALGKDEIQTYPGLLTAYGPDEPATGPVVDLGWGMPEDWERVGDVKGKVVLYASPPGRTEEDGFYPDELAVYEEAEKRGALAVIGGVSSDGGGPAADDNGRARTVEPGEVEPRKGELNAAPTSGTLGTDHWRMDRLPILGVDRLTGYELAALAGTDAEITISSTDSSDRIASFSSRGPSPRLGLEPEIVAPGVEIRSTVPKSLISSGYYRLSGTSMATPLVAGSAALLRQLHPEKSAAQLRDELTGSAQPLADAPVTAQGAGRLDTAAAADATLTASPATLAFGHPDITEDDEVEERRTVTLHNSSKRTLNARVKGDESADVSPSSVRIPAGGSKKVTVEVEADRPAAYQDITGRITVEPDRGPDLTVPYQLTATPVVVEATPDPSDGTATVYAYSQEAFADAPTLTVDPRRGRPYEVKLERLAANAYQAQFTKLAPGTYDLSVEGRTVQGTKTYGEGAFEVTPAGEHSTNWAPIGPNSAGGQLTLAPTAPDQAVVSTGVRGGAWVTTDRGKTWKQRTRLPFDGAKRPPVIVVDKDDAAHWWAAVRSDHPPVGNGGLIMETRDNGLTWQKSSAPDAPYTDLTTDPDQKVLLASAETGQYMLSRDKGRTWQVQELGFPTDYITSVQIGGDDLYGWHGKDIWVVRGWVTGSPKPAEKVYAAASHQVLFGYDANEKLLTVQVQGSSGAGLYASENGGRDWHATGHRPNGTVTLSGAEILHEDGGKLHFSKDAGRTWTSKDKPNRSAVFTDFDRWADGSHTVGSSAGILRGASDGTYTRTGVQGVTVNSLAYADGSLVAGSDSGLYRTGLPAAGPEWGRGEFEGSTGASIGLVESYAKDSSVVWRVLSSQFGGSTVQKSTDGGVTWADRGRLDGTLTTLLIDPDDPDKVTVGYVNRADGGVYVTTDGGAKWRSHNHELYFKSLAQQPGSDRLWLGGTLGLWYSDDGGKTLTKADDRETTALHLDGRRIVAGGQELRYSTDGGKTFRTGDSGGLRMLVSDVVEIDGTYYAGTSSRWEWGFPIGSRGVLKSEDGGRTWQSVARGMQNTDVRAMAADPSGKALYVGTYEGGVQRLTLGG</sequence>
<evidence type="ECO:0000256" key="5">
    <source>
        <dbReference type="PIRSR" id="PIRSR615500-1"/>
    </source>
</evidence>
<gene>
    <name evidence="12" type="ORF">SAMN05421806_114182</name>
</gene>
<dbReference type="InterPro" id="IPR015943">
    <property type="entry name" value="WD40/YVTN_repeat-like_dom_sf"/>
</dbReference>
<dbReference type="Gene3D" id="3.40.50.200">
    <property type="entry name" value="Peptidase S8/S53 domain"/>
    <property type="match status" value="2"/>
</dbReference>
<feature type="active site" description="Charge relay system" evidence="5 6">
    <location>
        <position position="174"/>
    </location>
</feature>
<dbReference type="EMBL" id="FNFF01000014">
    <property type="protein sequence ID" value="SDK94355.1"/>
    <property type="molecule type" value="Genomic_DNA"/>
</dbReference>
<dbReference type="Pfam" id="PF00082">
    <property type="entry name" value="Peptidase_S8"/>
    <property type="match status" value="1"/>
</dbReference>
<feature type="active site" description="Charge relay system" evidence="5 6">
    <location>
        <position position="558"/>
    </location>
</feature>
<evidence type="ECO:0000256" key="7">
    <source>
        <dbReference type="RuleBase" id="RU003355"/>
    </source>
</evidence>
<dbReference type="SUPFAM" id="SSF52025">
    <property type="entry name" value="PA domain"/>
    <property type="match status" value="1"/>
</dbReference>
<dbReference type="PROSITE" id="PS00138">
    <property type="entry name" value="SUBTILASE_SER"/>
    <property type="match status" value="1"/>
</dbReference>
<dbReference type="SUPFAM" id="SSF52743">
    <property type="entry name" value="Subtilisin-like"/>
    <property type="match status" value="1"/>
</dbReference>
<dbReference type="PROSITE" id="PS00136">
    <property type="entry name" value="SUBTILASE_ASP"/>
    <property type="match status" value="1"/>
</dbReference>
<dbReference type="STRING" id="417292.SAMN05421806_114182"/>